<dbReference type="ESTHER" id="dicpu-f0zmm3">
    <property type="family name" value="Acidic_Lipase"/>
</dbReference>
<keyword evidence="4" id="KW-0442">Lipid degradation</keyword>
<feature type="domain" description="Partial AB-hydrolase lipase" evidence="8">
    <location>
        <begin position="44"/>
        <end position="105"/>
    </location>
</feature>
<name>F0ZMM3_DICPU</name>
<organism evidence="9 10">
    <name type="scientific">Dictyostelium purpureum</name>
    <name type="common">Slime mold</name>
    <dbReference type="NCBI Taxonomy" id="5786"/>
    <lineage>
        <taxon>Eukaryota</taxon>
        <taxon>Amoebozoa</taxon>
        <taxon>Evosea</taxon>
        <taxon>Eumycetozoa</taxon>
        <taxon>Dictyostelia</taxon>
        <taxon>Dictyosteliales</taxon>
        <taxon>Dictyosteliaceae</taxon>
        <taxon>Dictyostelium</taxon>
    </lineage>
</organism>
<dbReference type="GO" id="GO:0016042">
    <property type="term" value="P:lipid catabolic process"/>
    <property type="evidence" value="ECO:0007669"/>
    <property type="project" value="UniProtKB-KW"/>
</dbReference>
<keyword evidence="10" id="KW-1185">Reference proteome</keyword>
<sequence length="412" mass="47611">LFLIIYKMKLLLLFIYLFINIVLSSQSNIQYKDLFPSNDLNRNITELIKARGYIYEEHKVTTPDGYILKLFRIPNKRYDKIKKQGKPVVLLQHGFEDIGTTWVNQEIVHQSLGFYLADKGFDVWISNSRGTLLSNEHVNNSIFNTMYWNFTLNELAEFDIPTCIDYILDVANRKQLSYIGHSQGTSIGFIAFNSNKKLEKKVNLFIALGPVTILTHSPIAKSAASIPLFESYLRGFMYTGFLNGASILQQPAAFLCKLFPDICLYPLQMIEGMEVNGNINKTRLPVYISHVPGGSSTKNLLHWMQIYHNGFKKFDYGHTENWEIYGQNTPPEYKLSESNIPTMFYTGTNDLFSTFEDVGWLAPQIKNLIKWKNIKDFSHLDFIWSVNSHKEVYDDFIDTLLNYNNITKNSNF</sequence>
<dbReference type="Proteomes" id="UP000001064">
    <property type="component" value="Unassembled WGS sequence"/>
</dbReference>
<evidence type="ECO:0000256" key="7">
    <source>
        <dbReference type="PIRSR" id="PIRSR000862-1"/>
    </source>
</evidence>
<evidence type="ECO:0000256" key="5">
    <source>
        <dbReference type="ARBA" id="ARBA00023098"/>
    </source>
</evidence>
<dbReference type="InterPro" id="IPR006693">
    <property type="entry name" value="AB_hydrolase_lipase"/>
</dbReference>
<dbReference type="PANTHER" id="PTHR11005">
    <property type="entry name" value="LYSOSOMAL ACID LIPASE-RELATED"/>
    <property type="match status" value="1"/>
</dbReference>
<dbReference type="InterPro" id="IPR029058">
    <property type="entry name" value="AB_hydrolase_fold"/>
</dbReference>
<evidence type="ECO:0000313" key="10">
    <source>
        <dbReference type="Proteomes" id="UP000001064"/>
    </source>
</evidence>
<dbReference type="Gene3D" id="3.40.50.1820">
    <property type="entry name" value="alpha/beta hydrolase"/>
    <property type="match status" value="1"/>
</dbReference>
<evidence type="ECO:0000256" key="2">
    <source>
        <dbReference type="ARBA" id="ARBA00022729"/>
    </source>
</evidence>
<dbReference type="SUPFAM" id="SSF53474">
    <property type="entry name" value="alpha/beta-Hydrolases"/>
    <property type="match status" value="1"/>
</dbReference>
<reference evidence="10" key="1">
    <citation type="journal article" date="2011" name="Genome Biol.">
        <title>Comparative genomics of the social amoebae Dictyostelium discoideum and Dictyostelium purpureum.</title>
        <authorList>
            <consortium name="US DOE Joint Genome Institute (JGI-PGF)"/>
            <person name="Sucgang R."/>
            <person name="Kuo A."/>
            <person name="Tian X."/>
            <person name="Salerno W."/>
            <person name="Parikh A."/>
            <person name="Feasley C.L."/>
            <person name="Dalin E."/>
            <person name="Tu H."/>
            <person name="Huang E."/>
            <person name="Barry K."/>
            <person name="Lindquist E."/>
            <person name="Shapiro H."/>
            <person name="Bruce D."/>
            <person name="Schmutz J."/>
            <person name="Salamov A."/>
            <person name="Fey P."/>
            <person name="Gaudet P."/>
            <person name="Anjard C."/>
            <person name="Babu M.M."/>
            <person name="Basu S."/>
            <person name="Bushmanova Y."/>
            <person name="van der Wel H."/>
            <person name="Katoh-Kurasawa M."/>
            <person name="Dinh C."/>
            <person name="Coutinho P.M."/>
            <person name="Saito T."/>
            <person name="Elias M."/>
            <person name="Schaap P."/>
            <person name="Kay R.R."/>
            <person name="Henrissat B."/>
            <person name="Eichinger L."/>
            <person name="Rivero F."/>
            <person name="Putnam N.H."/>
            <person name="West C.M."/>
            <person name="Loomis W.F."/>
            <person name="Chisholm R.L."/>
            <person name="Shaulsky G."/>
            <person name="Strassmann J.E."/>
            <person name="Queller D.C."/>
            <person name="Kuspa A."/>
            <person name="Grigoriev I.V."/>
        </authorList>
    </citation>
    <scope>NUCLEOTIDE SEQUENCE [LARGE SCALE GENOMIC DNA]</scope>
    <source>
        <strain evidence="10">QSDP1</strain>
    </source>
</reference>
<dbReference type="STRING" id="5786.F0ZMM3"/>
<dbReference type="InParanoid" id="F0ZMM3"/>
<proteinExistence type="inferred from homology"/>
<dbReference type="OrthoDB" id="9974421at2759"/>
<comment type="similarity">
    <text evidence="1">Belongs to the AB hydrolase superfamily. Lipase family.</text>
</comment>
<feature type="non-terminal residue" evidence="9">
    <location>
        <position position="1"/>
    </location>
</feature>
<protein>
    <recommendedName>
        <fullName evidence="8">Partial AB-hydrolase lipase domain-containing protein</fullName>
    </recommendedName>
</protein>
<dbReference type="EMBL" id="GL871082">
    <property type="protein sequence ID" value="EGC34801.1"/>
    <property type="molecule type" value="Genomic_DNA"/>
</dbReference>
<evidence type="ECO:0000259" key="8">
    <source>
        <dbReference type="Pfam" id="PF04083"/>
    </source>
</evidence>
<dbReference type="VEuPathDB" id="AmoebaDB:DICPUDRAFT_34411"/>
<dbReference type="OMA" id="LGIEMCQ"/>
<dbReference type="eggNOG" id="KOG2624">
    <property type="taxonomic scope" value="Eukaryota"/>
</dbReference>
<keyword evidence="6" id="KW-0325">Glycoprotein</keyword>
<evidence type="ECO:0000256" key="1">
    <source>
        <dbReference type="ARBA" id="ARBA00010701"/>
    </source>
</evidence>
<evidence type="ECO:0000256" key="6">
    <source>
        <dbReference type="ARBA" id="ARBA00023180"/>
    </source>
</evidence>
<dbReference type="GO" id="GO:0006629">
    <property type="term" value="P:lipid metabolic process"/>
    <property type="evidence" value="ECO:0000318"/>
    <property type="project" value="GO_Central"/>
</dbReference>
<dbReference type="Pfam" id="PF04083">
    <property type="entry name" value="Abhydro_lipase"/>
    <property type="match status" value="1"/>
</dbReference>
<keyword evidence="2" id="KW-0732">Signal</keyword>
<feature type="active site" description="Charge relay system" evidence="7">
    <location>
        <position position="379"/>
    </location>
</feature>
<keyword evidence="3" id="KW-0378">Hydrolase</keyword>
<dbReference type="PIRSF" id="PIRSF000862">
    <property type="entry name" value="Steryl_ester_lip"/>
    <property type="match status" value="1"/>
</dbReference>
<dbReference type="GeneID" id="10499112"/>
<gene>
    <name evidence="9" type="ORF">DICPUDRAFT_34411</name>
</gene>
<keyword evidence="5" id="KW-0443">Lipid metabolism</keyword>
<dbReference type="AlphaFoldDB" id="F0ZMM3"/>
<evidence type="ECO:0000313" key="9">
    <source>
        <dbReference type="EMBL" id="EGC34801.1"/>
    </source>
</evidence>
<accession>F0ZMM3</accession>
<dbReference type="InterPro" id="IPR025483">
    <property type="entry name" value="Lipase_euk"/>
</dbReference>
<evidence type="ECO:0000256" key="4">
    <source>
        <dbReference type="ARBA" id="ARBA00022963"/>
    </source>
</evidence>
<feature type="active site" description="Nucleophile" evidence="7">
    <location>
        <position position="182"/>
    </location>
</feature>
<feature type="active site" description="Charge relay system" evidence="7">
    <location>
        <position position="350"/>
    </location>
</feature>
<dbReference type="FunFam" id="3.40.50.1820:FF:000057">
    <property type="entry name" value="Lipase"/>
    <property type="match status" value="1"/>
</dbReference>
<dbReference type="GO" id="GO:0016298">
    <property type="term" value="F:lipase activity"/>
    <property type="evidence" value="ECO:0000318"/>
    <property type="project" value="GO_Central"/>
</dbReference>
<dbReference type="KEGG" id="dpp:DICPUDRAFT_34411"/>
<dbReference type="RefSeq" id="XP_003288658.1">
    <property type="nucleotide sequence ID" value="XM_003288610.1"/>
</dbReference>
<evidence type="ECO:0000256" key="3">
    <source>
        <dbReference type="ARBA" id="ARBA00022801"/>
    </source>
</evidence>